<protein>
    <submittedName>
        <fullName evidence="1">Uncharacterized protein</fullName>
    </submittedName>
</protein>
<name>A0A3A3Z0R2_9ACTN</name>
<organism evidence="1 2">
    <name type="scientific">Vallicoccus soli</name>
    <dbReference type="NCBI Taxonomy" id="2339232"/>
    <lineage>
        <taxon>Bacteria</taxon>
        <taxon>Bacillati</taxon>
        <taxon>Actinomycetota</taxon>
        <taxon>Actinomycetes</taxon>
        <taxon>Motilibacterales</taxon>
        <taxon>Vallicoccaceae</taxon>
        <taxon>Vallicoccus</taxon>
    </lineage>
</organism>
<comment type="caution">
    <text evidence="1">The sequence shown here is derived from an EMBL/GenBank/DDBJ whole genome shotgun (WGS) entry which is preliminary data.</text>
</comment>
<accession>A0A3A3Z0R2</accession>
<proteinExistence type="predicted"/>
<evidence type="ECO:0000313" key="2">
    <source>
        <dbReference type="Proteomes" id="UP000265614"/>
    </source>
</evidence>
<dbReference type="Proteomes" id="UP000265614">
    <property type="component" value="Unassembled WGS sequence"/>
</dbReference>
<sequence>MLDGLSPARTAVTARLAAPLTAGQVGALAASTGGAAVADGGLRAGPGDVAAAAEGALAEARALRGGRLVRFPGQGALTGDLPVAELVRRCAVDRVAGSGTRVGPEDVVATAGFVRPRARGGEVVLLVERVRGGRLRPLEVEHPHECCGGAH</sequence>
<evidence type="ECO:0000313" key="1">
    <source>
        <dbReference type="EMBL" id="RJK96835.1"/>
    </source>
</evidence>
<dbReference type="EMBL" id="QZEZ01000002">
    <property type="protein sequence ID" value="RJK96835.1"/>
    <property type="molecule type" value="Genomic_DNA"/>
</dbReference>
<gene>
    <name evidence="1" type="ORF">D5H78_06115</name>
</gene>
<reference evidence="1 2" key="1">
    <citation type="submission" date="2018-09" db="EMBL/GenBank/DDBJ databases">
        <title>YIM 75000 draft genome.</title>
        <authorList>
            <person name="Tang S."/>
            <person name="Feng Y."/>
        </authorList>
    </citation>
    <scope>NUCLEOTIDE SEQUENCE [LARGE SCALE GENOMIC DNA]</scope>
    <source>
        <strain evidence="1 2">YIM 75000</strain>
    </source>
</reference>
<dbReference type="AlphaFoldDB" id="A0A3A3Z0R2"/>
<keyword evidence="2" id="KW-1185">Reference proteome</keyword>